<proteinExistence type="predicted"/>
<dbReference type="EMBL" id="CAUOFW020001402">
    <property type="protein sequence ID" value="CAK9144550.1"/>
    <property type="molecule type" value="Genomic_DNA"/>
</dbReference>
<reference evidence="1 2" key="1">
    <citation type="submission" date="2024-02" db="EMBL/GenBank/DDBJ databases">
        <authorList>
            <person name="Vignale AGUSTIN F."/>
            <person name="Sosa J E."/>
            <person name="Modenutti C."/>
        </authorList>
    </citation>
    <scope>NUCLEOTIDE SEQUENCE [LARGE SCALE GENOMIC DNA]</scope>
</reference>
<name>A0ABC8RIZ1_9AQUA</name>
<organism evidence="1 2">
    <name type="scientific">Ilex paraguariensis</name>
    <name type="common">yerba mate</name>
    <dbReference type="NCBI Taxonomy" id="185542"/>
    <lineage>
        <taxon>Eukaryota</taxon>
        <taxon>Viridiplantae</taxon>
        <taxon>Streptophyta</taxon>
        <taxon>Embryophyta</taxon>
        <taxon>Tracheophyta</taxon>
        <taxon>Spermatophyta</taxon>
        <taxon>Magnoliopsida</taxon>
        <taxon>eudicotyledons</taxon>
        <taxon>Gunneridae</taxon>
        <taxon>Pentapetalae</taxon>
        <taxon>asterids</taxon>
        <taxon>campanulids</taxon>
        <taxon>Aquifoliales</taxon>
        <taxon>Aquifoliaceae</taxon>
        <taxon>Ilex</taxon>
    </lineage>
</organism>
<evidence type="ECO:0000313" key="2">
    <source>
        <dbReference type="Proteomes" id="UP001642360"/>
    </source>
</evidence>
<protein>
    <submittedName>
        <fullName evidence="1">Uncharacterized protein</fullName>
    </submittedName>
</protein>
<keyword evidence="2" id="KW-1185">Reference proteome</keyword>
<accession>A0ABC8RIZ1</accession>
<sequence>MEAEFTGLRFLDDSEPKYKGNDGEMEVVEDEITEKHIGPYVRIFSSCEKFPLQGYLVLSEKVQRSKVGPAIIVVIIIWFFALVECEGESIDLSAMKPGNALRFERQEPYTKLALFLRGQSVLYVINLQILTLDISSLKLCHWHKKRARKL</sequence>
<dbReference type="Proteomes" id="UP001642360">
    <property type="component" value="Unassembled WGS sequence"/>
</dbReference>
<evidence type="ECO:0000313" key="1">
    <source>
        <dbReference type="EMBL" id="CAK9144550.1"/>
    </source>
</evidence>
<comment type="caution">
    <text evidence="1">The sequence shown here is derived from an EMBL/GenBank/DDBJ whole genome shotgun (WGS) entry which is preliminary data.</text>
</comment>
<gene>
    <name evidence="1" type="ORF">ILEXP_LOCUS12299</name>
</gene>
<dbReference type="AlphaFoldDB" id="A0ABC8RIZ1"/>